<dbReference type="GO" id="GO:0016757">
    <property type="term" value="F:glycosyltransferase activity"/>
    <property type="evidence" value="ECO:0007669"/>
    <property type="project" value="InterPro"/>
</dbReference>
<dbReference type="CDD" id="cd02537">
    <property type="entry name" value="GT8_Glycogenin"/>
    <property type="match status" value="1"/>
</dbReference>
<evidence type="ECO:0000256" key="1">
    <source>
        <dbReference type="SAM" id="MobiDB-lite"/>
    </source>
</evidence>
<keyword evidence="2" id="KW-0808">Transferase</keyword>
<feature type="compositionally biased region" description="Polar residues" evidence="1">
    <location>
        <begin position="574"/>
        <end position="583"/>
    </location>
</feature>
<keyword evidence="3" id="KW-1185">Reference proteome</keyword>
<evidence type="ECO:0000313" key="2">
    <source>
        <dbReference type="EMBL" id="RSH84672.1"/>
    </source>
</evidence>
<dbReference type="InterPro" id="IPR002495">
    <property type="entry name" value="Glyco_trans_8"/>
</dbReference>
<dbReference type="GeneID" id="39590739"/>
<dbReference type="Pfam" id="PF01501">
    <property type="entry name" value="Glyco_transf_8"/>
    <property type="match status" value="1"/>
</dbReference>
<gene>
    <name evidence="2" type="primary">GLG2</name>
    <name evidence="2" type="ORF">EHS24_006196</name>
</gene>
<feature type="compositionally biased region" description="Basic and acidic residues" evidence="1">
    <location>
        <begin position="344"/>
        <end position="355"/>
    </location>
</feature>
<feature type="region of interest" description="Disordered" evidence="1">
    <location>
        <begin position="531"/>
        <end position="561"/>
    </location>
</feature>
<dbReference type="PANTHER" id="PTHR11183">
    <property type="entry name" value="GLYCOGENIN SUBFAMILY MEMBER"/>
    <property type="match status" value="1"/>
</dbReference>
<dbReference type="AlphaFoldDB" id="A0A427Y0U0"/>
<proteinExistence type="predicted"/>
<protein>
    <submittedName>
        <fullName evidence="2">Glycogenin glucosyltransferase</fullName>
    </submittedName>
</protein>
<dbReference type="RefSeq" id="XP_028478120.1">
    <property type="nucleotide sequence ID" value="XM_028621668.1"/>
</dbReference>
<feature type="compositionally biased region" description="Basic and acidic residues" evidence="1">
    <location>
        <begin position="449"/>
        <end position="459"/>
    </location>
</feature>
<dbReference type="Proteomes" id="UP000279236">
    <property type="component" value="Unassembled WGS sequence"/>
</dbReference>
<feature type="compositionally biased region" description="Basic residues" evidence="1">
    <location>
        <begin position="428"/>
        <end position="448"/>
    </location>
</feature>
<dbReference type="InterPro" id="IPR029044">
    <property type="entry name" value="Nucleotide-diphossugar_trans"/>
</dbReference>
<feature type="compositionally biased region" description="Polar residues" evidence="1">
    <location>
        <begin position="707"/>
        <end position="717"/>
    </location>
</feature>
<dbReference type="OrthoDB" id="2014201at2759"/>
<reference evidence="2 3" key="1">
    <citation type="submission" date="2018-11" db="EMBL/GenBank/DDBJ databases">
        <title>Genome sequence of Apiotrichum porosum DSM 27194.</title>
        <authorList>
            <person name="Aliyu H."/>
            <person name="Gorte O."/>
            <person name="Ochsenreither K."/>
        </authorList>
    </citation>
    <scope>NUCLEOTIDE SEQUENCE [LARGE SCALE GENOMIC DNA]</scope>
    <source>
        <strain evidence="2 3">DSM 27194</strain>
    </source>
</reference>
<dbReference type="FunFam" id="3.90.550.10:FF:000193">
    <property type="entry name" value="Glycogenin glucosyltransferase, putative"/>
    <property type="match status" value="1"/>
</dbReference>
<accession>A0A427Y0U0</accession>
<evidence type="ECO:0000313" key="3">
    <source>
        <dbReference type="Proteomes" id="UP000279236"/>
    </source>
</evidence>
<dbReference type="SUPFAM" id="SSF53448">
    <property type="entry name" value="Nucleotide-diphospho-sugar transferases"/>
    <property type="match status" value="1"/>
</dbReference>
<name>A0A427Y0U0_9TREE</name>
<organism evidence="2 3">
    <name type="scientific">Apiotrichum porosum</name>
    <dbReference type="NCBI Taxonomy" id="105984"/>
    <lineage>
        <taxon>Eukaryota</taxon>
        <taxon>Fungi</taxon>
        <taxon>Dikarya</taxon>
        <taxon>Basidiomycota</taxon>
        <taxon>Agaricomycotina</taxon>
        <taxon>Tremellomycetes</taxon>
        <taxon>Trichosporonales</taxon>
        <taxon>Trichosporonaceae</taxon>
        <taxon>Apiotrichum</taxon>
    </lineage>
</organism>
<dbReference type="EMBL" id="RSCE01000003">
    <property type="protein sequence ID" value="RSH84672.1"/>
    <property type="molecule type" value="Genomic_DNA"/>
</dbReference>
<feature type="region of interest" description="Disordered" evidence="1">
    <location>
        <begin position="574"/>
        <end position="594"/>
    </location>
</feature>
<feature type="compositionally biased region" description="Basic and acidic residues" evidence="1">
    <location>
        <begin position="371"/>
        <end position="386"/>
    </location>
</feature>
<feature type="region of interest" description="Disordered" evidence="1">
    <location>
        <begin position="344"/>
        <end position="459"/>
    </location>
</feature>
<dbReference type="STRING" id="105984.A0A427Y0U0"/>
<feature type="region of interest" description="Disordered" evidence="1">
    <location>
        <begin position="657"/>
        <end position="788"/>
    </location>
</feature>
<dbReference type="InterPro" id="IPR050587">
    <property type="entry name" value="GNT1/Glycosyltrans_8"/>
</dbReference>
<sequence length="807" mass="89055">MAGLPNAVVTLLTAPSYLPGALVLLHSLQELHPAPRDFKLVCLVTPETVDAHAIGALRNAGYDLVIGVEPIASGDSGQDGLDLMGRPDLTLALTKLHIFRLGSLFSTILYLDADTLPLRPLDHLFDATAPHHFSACPDVGWPDCFNSGVMVIRPGPTDFDDIRETLRNNSTDGSGNGSFDGADQGLLNQYFSDEGRGGAWHRLPFTYNVTPSAAYQYAPAYKHYANKINLVHFIGATKPWSTLAHRPAGSSASSNGSSFDYGALVDRWYAIYDRHVRPTAVHAPNLAKRFSVPEHQAVWNQSTVDQPNDRLDLGVLKSAVEQGMATLRPGQYTSLPLDGRVDLIRPKPVPKETPKPFHPWFNSVPATTGPNEHEGSHPTHLSDVHHQPVSHGDNQEYPPYLQPVFAQPAQRQPEHHHQPHEHHYQSHEHHHQPHEHHHQPHEHHHQTHEHHEEPPKEIAQHDAWDASHQAPPKYSRPEMAVAIDTHYSPAWDQPVSAHATYFQTHPEPSTPAYPSIPRNVLSNDWYKEFTGTTPKQDNVKPVFPWEASTRRPPPGRIFPKPKEPVLAARAPRQTSLQINTSTNQPPPAAKPAPRAEPANFVEAMASYTNAWDNVASIDRYAKRLTVLGIGIERRSNSGLQTVPPSPHRSSVNLAAHHTARGDSSSDGSDGDDEGEEPQYRYPSNILYRDKQAQTERPSMADAKVQASPESSPGTSPTLDAKALPPVKRQLPISQFTPASRHSDGSGRKPKATPAPTNYQWPTTSTAPRPTPSGGRTWDPRTDLNAVKKNSQLMLNRFVKTADTEPAA</sequence>
<dbReference type="Gene3D" id="3.90.550.10">
    <property type="entry name" value="Spore Coat Polysaccharide Biosynthesis Protein SpsA, Chain A"/>
    <property type="match status" value="1"/>
</dbReference>
<comment type="caution">
    <text evidence="2">The sequence shown here is derived from an EMBL/GenBank/DDBJ whole genome shotgun (WGS) entry which is preliminary data.</text>
</comment>
<feature type="compositionally biased region" description="Basic and acidic residues" evidence="1">
    <location>
        <begin position="412"/>
        <end position="427"/>
    </location>
</feature>